<feature type="signal peptide" evidence="2">
    <location>
        <begin position="1"/>
        <end position="19"/>
    </location>
</feature>
<dbReference type="Gramene" id="CDF38776">
    <property type="protein sequence ID" value="CDF38776"/>
    <property type="gene ID" value="CHC_T00006210001"/>
</dbReference>
<proteinExistence type="predicted"/>
<organism evidence="3 4">
    <name type="scientific">Chondrus crispus</name>
    <name type="common">Carrageen Irish moss</name>
    <name type="synonym">Polymorpha crispa</name>
    <dbReference type="NCBI Taxonomy" id="2769"/>
    <lineage>
        <taxon>Eukaryota</taxon>
        <taxon>Rhodophyta</taxon>
        <taxon>Florideophyceae</taxon>
        <taxon>Rhodymeniophycidae</taxon>
        <taxon>Gigartinales</taxon>
        <taxon>Gigartinaceae</taxon>
        <taxon>Chondrus</taxon>
    </lineage>
</organism>
<protein>
    <submittedName>
        <fullName evidence="3">Uncharacterized protein</fullName>
    </submittedName>
</protein>
<feature type="chain" id="PRO_5005373820" evidence="2">
    <location>
        <begin position="20"/>
        <end position="269"/>
    </location>
</feature>
<name>R7QMR4_CHOCR</name>
<keyword evidence="4" id="KW-1185">Reference proteome</keyword>
<feature type="compositionally biased region" description="Basic and acidic residues" evidence="1">
    <location>
        <begin position="148"/>
        <end position="172"/>
    </location>
</feature>
<reference evidence="4" key="1">
    <citation type="journal article" date="2013" name="Proc. Natl. Acad. Sci. U.S.A.">
        <title>Genome structure and metabolic features in the red seaweed Chondrus crispus shed light on evolution of the Archaeplastida.</title>
        <authorList>
            <person name="Collen J."/>
            <person name="Porcel B."/>
            <person name="Carre W."/>
            <person name="Ball S.G."/>
            <person name="Chaparro C."/>
            <person name="Tonon T."/>
            <person name="Barbeyron T."/>
            <person name="Michel G."/>
            <person name="Noel B."/>
            <person name="Valentin K."/>
            <person name="Elias M."/>
            <person name="Artiguenave F."/>
            <person name="Arun A."/>
            <person name="Aury J.M."/>
            <person name="Barbosa-Neto J.F."/>
            <person name="Bothwell J.H."/>
            <person name="Bouget F.Y."/>
            <person name="Brillet L."/>
            <person name="Cabello-Hurtado F."/>
            <person name="Capella-Gutierrez S."/>
            <person name="Charrier B."/>
            <person name="Cladiere L."/>
            <person name="Cock J.M."/>
            <person name="Coelho S.M."/>
            <person name="Colleoni C."/>
            <person name="Czjzek M."/>
            <person name="Da Silva C."/>
            <person name="Delage L."/>
            <person name="Denoeud F."/>
            <person name="Deschamps P."/>
            <person name="Dittami S.M."/>
            <person name="Gabaldon T."/>
            <person name="Gachon C.M."/>
            <person name="Groisillier A."/>
            <person name="Herve C."/>
            <person name="Jabbari K."/>
            <person name="Katinka M."/>
            <person name="Kloareg B."/>
            <person name="Kowalczyk N."/>
            <person name="Labadie K."/>
            <person name="Leblanc C."/>
            <person name="Lopez P.J."/>
            <person name="McLachlan D.H."/>
            <person name="Meslet-Cladiere L."/>
            <person name="Moustafa A."/>
            <person name="Nehr Z."/>
            <person name="Nyvall Collen P."/>
            <person name="Panaud O."/>
            <person name="Partensky F."/>
            <person name="Poulain J."/>
            <person name="Rensing S.A."/>
            <person name="Rousvoal S."/>
            <person name="Samson G."/>
            <person name="Symeonidi A."/>
            <person name="Weissenbach J."/>
            <person name="Zambounis A."/>
            <person name="Wincker P."/>
            <person name="Boyen C."/>
        </authorList>
    </citation>
    <scope>NUCLEOTIDE SEQUENCE [LARGE SCALE GENOMIC DNA]</scope>
    <source>
        <strain evidence="4">cv. Stackhouse</strain>
    </source>
</reference>
<dbReference type="Proteomes" id="UP000012073">
    <property type="component" value="Unassembled WGS sequence"/>
</dbReference>
<evidence type="ECO:0000256" key="1">
    <source>
        <dbReference type="SAM" id="MobiDB-lite"/>
    </source>
</evidence>
<dbReference type="RefSeq" id="XP_005718681.1">
    <property type="nucleotide sequence ID" value="XM_005718624.1"/>
</dbReference>
<dbReference type="AlphaFoldDB" id="R7QMR4"/>
<feature type="compositionally biased region" description="Low complexity" evidence="1">
    <location>
        <begin position="173"/>
        <end position="182"/>
    </location>
</feature>
<keyword evidence="2" id="KW-0732">Signal</keyword>
<sequence length="269" mass="31658">MIRHQLNPLLRLLHRVVIGLLSLGLPRLPGPLHVLLHPLVLHRLRLLGVVPGPQRACRDHRRRLAAGHDHGLRVCRVGVLGQLLAQRVQLRPVLLQRLLRRLHRLLTLRQLRLQPVQAMLRRVRQRVLPLAQLRKQLRLPPQHRQRQQRQERRDHAQLDCERPQPVRPRALDQQHQQHQPQEQHGRVRQTRRQRRRLLHQWHVLGHCLLQRRLLALAPRRLGRLLLLCQLLGEELLQQRSDGRRLGVVRRAAEADDGALVHRLVFDLGA</sequence>
<accession>R7QMR4</accession>
<feature type="region of interest" description="Disordered" evidence="1">
    <location>
        <begin position="138"/>
        <end position="191"/>
    </location>
</feature>
<feature type="compositionally biased region" description="Basic residues" evidence="1">
    <location>
        <begin position="138"/>
        <end position="147"/>
    </location>
</feature>
<dbReference type="EMBL" id="HG001967">
    <property type="protein sequence ID" value="CDF38776.1"/>
    <property type="molecule type" value="Genomic_DNA"/>
</dbReference>
<gene>
    <name evidence="3" type="ORF">CHC_T00006210001</name>
</gene>
<evidence type="ECO:0000313" key="4">
    <source>
        <dbReference type="Proteomes" id="UP000012073"/>
    </source>
</evidence>
<evidence type="ECO:0000313" key="3">
    <source>
        <dbReference type="EMBL" id="CDF38776.1"/>
    </source>
</evidence>
<evidence type="ECO:0000256" key="2">
    <source>
        <dbReference type="SAM" id="SignalP"/>
    </source>
</evidence>
<dbReference type="KEGG" id="ccp:CHC_T00006210001"/>
<dbReference type="GeneID" id="17326396"/>